<dbReference type="Proteomes" id="UP000568380">
    <property type="component" value="Unassembled WGS sequence"/>
</dbReference>
<accession>A0A7W8EFV9</accession>
<dbReference type="SUPFAM" id="SSF46955">
    <property type="entry name" value="Putative DNA-binding domain"/>
    <property type="match status" value="1"/>
</dbReference>
<dbReference type="InterPro" id="IPR041657">
    <property type="entry name" value="HTH_17"/>
</dbReference>
<organism evidence="2 3">
    <name type="scientific">Nonomuraea endophytica</name>
    <dbReference type="NCBI Taxonomy" id="714136"/>
    <lineage>
        <taxon>Bacteria</taxon>
        <taxon>Bacillati</taxon>
        <taxon>Actinomycetota</taxon>
        <taxon>Actinomycetes</taxon>
        <taxon>Streptosporangiales</taxon>
        <taxon>Streptosporangiaceae</taxon>
        <taxon>Nonomuraea</taxon>
    </lineage>
</organism>
<dbReference type="EMBL" id="JACHIN010000004">
    <property type="protein sequence ID" value="MBB5077964.1"/>
    <property type="molecule type" value="Genomic_DNA"/>
</dbReference>
<feature type="domain" description="Helix-turn-helix" evidence="1">
    <location>
        <begin position="2"/>
        <end position="47"/>
    </location>
</feature>
<proteinExistence type="predicted"/>
<dbReference type="AlphaFoldDB" id="A0A7W8EFV9"/>
<dbReference type="InterPro" id="IPR010093">
    <property type="entry name" value="SinI_DNA-bd"/>
</dbReference>
<dbReference type="Pfam" id="PF12728">
    <property type="entry name" value="HTH_17"/>
    <property type="match status" value="1"/>
</dbReference>
<evidence type="ECO:0000313" key="3">
    <source>
        <dbReference type="Proteomes" id="UP000568380"/>
    </source>
</evidence>
<dbReference type="InterPro" id="IPR009061">
    <property type="entry name" value="DNA-bd_dom_put_sf"/>
</dbReference>
<evidence type="ECO:0000259" key="1">
    <source>
        <dbReference type="Pfam" id="PF12728"/>
    </source>
</evidence>
<name>A0A7W8EFV9_9ACTN</name>
<evidence type="ECO:0000313" key="2">
    <source>
        <dbReference type="EMBL" id="MBB5077964.1"/>
    </source>
</evidence>
<dbReference type="RefSeq" id="WP_312896390.1">
    <property type="nucleotide sequence ID" value="NZ_JACHIN010000004.1"/>
</dbReference>
<sequence>MEEVAALLGVPKSTVYSKWRAWGLKGIRVGRNVKFRERDVEAWLERQTIN</sequence>
<comment type="caution">
    <text evidence="2">The sequence shown here is derived from an EMBL/GenBank/DDBJ whole genome shotgun (WGS) entry which is preliminary data.</text>
</comment>
<dbReference type="GO" id="GO:0003677">
    <property type="term" value="F:DNA binding"/>
    <property type="evidence" value="ECO:0007669"/>
    <property type="project" value="InterPro"/>
</dbReference>
<gene>
    <name evidence="2" type="ORF">HNR40_003439</name>
</gene>
<dbReference type="NCBIfam" id="TIGR01764">
    <property type="entry name" value="excise"/>
    <property type="match status" value="1"/>
</dbReference>
<protein>
    <submittedName>
        <fullName evidence="2">Excisionase family DNA binding protein</fullName>
    </submittedName>
</protein>
<reference evidence="2 3" key="1">
    <citation type="submission" date="2020-08" db="EMBL/GenBank/DDBJ databases">
        <title>Genomic Encyclopedia of Type Strains, Phase IV (KMG-IV): sequencing the most valuable type-strain genomes for metagenomic binning, comparative biology and taxonomic classification.</title>
        <authorList>
            <person name="Goeker M."/>
        </authorList>
    </citation>
    <scope>NUCLEOTIDE SEQUENCE [LARGE SCALE GENOMIC DNA]</scope>
    <source>
        <strain evidence="2 3">DSM 45385</strain>
    </source>
</reference>
<keyword evidence="3" id="KW-1185">Reference proteome</keyword>